<name>A0A6A6CQ54_ZASCE</name>
<reference evidence="1" key="1">
    <citation type="journal article" date="2020" name="Stud. Mycol.">
        <title>101 Dothideomycetes genomes: a test case for predicting lifestyles and emergence of pathogens.</title>
        <authorList>
            <person name="Haridas S."/>
            <person name="Albert R."/>
            <person name="Binder M."/>
            <person name="Bloem J."/>
            <person name="Labutti K."/>
            <person name="Salamov A."/>
            <person name="Andreopoulos B."/>
            <person name="Baker S."/>
            <person name="Barry K."/>
            <person name="Bills G."/>
            <person name="Bluhm B."/>
            <person name="Cannon C."/>
            <person name="Castanera R."/>
            <person name="Culley D."/>
            <person name="Daum C."/>
            <person name="Ezra D."/>
            <person name="Gonzalez J."/>
            <person name="Henrissat B."/>
            <person name="Kuo A."/>
            <person name="Liang C."/>
            <person name="Lipzen A."/>
            <person name="Lutzoni F."/>
            <person name="Magnuson J."/>
            <person name="Mondo S."/>
            <person name="Nolan M."/>
            <person name="Ohm R."/>
            <person name="Pangilinan J."/>
            <person name="Park H.-J."/>
            <person name="Ramirez L."/>
            <person name="Alfaro M."/>
            <person name="Sun H."/>
            <person name="Tritt A."/>
            <person name="Yoshinaga Y."/>
            <person name="Zwiers L.-H."/>
            <person name="Turgeon B."/>
            <person name="Goodwin S."/>
            <person name="Spatafora J."/>
            <person name="Crous P."/>
            <person name="Grigoriev I."/>
        </authorList>
    </citation>
    <scope>NUCLEOTIDE SEQUENCE</scope>
    <source>
        <strain evidence="1">ATCC 36951</strain>
    </source>
</reference>
<evidence type="ECO:0000313" key="2">
    <source>
        <dbReference type="Proteomes" id="UP000799537"/>
    </source>
</evidence>
<proteinExistence type="predicted"/>
<organism evidence="1 2">
    <name type="scientific">Zasmidium cellare ATCC 36951</name>
    <dbReference type="NCBI Taxonomy" id="1080233"/>
    <lineage>
        <taxon>Eukaryota</taxon>
        <taxon>Fungi</taxon>
        <taxon>Dikarya</taxon>
        <taxon>Ascomycota</taxon>
        <taxon>Pezizomycotina</taxon>
        <taxon>Dothideomycetes</taxon>
        <taxon>Dothideomycetidae</taxon>
        <taxon>Mycosphaerellales</taxon>
        <taxon>Mycosphaerellaceae</taxon>
        <taxon>Zasmidium</taxon>
    </lineage>
</organism>
<accession>A0A6A6CQ54</accession>
<sequence length="216" mass="23684">MGSSNSGGPVNQMLRAEHVRENARTSAYIDFASLVHQQRGGRLRNGARKTLLTGSKACPPRSQTLVAAVAHGCECFEVLRSVIAKTEALCSNRRKNIRLCCVDELGGQPASKCYLKPKKCNVEHSNANSASLKLVVRELLKTQKLRAAVHKRISVVRRHGLLLYLHTNSLVAEALFNLLGTEGIPQRGTICQNTPLSQMPSVIDPRACITYNDQTK</sequence>
<gene>
    <name evidence="1" type="ORF">M409DRAFT_54185</name>
</gene>
<dbReference type="AlphaFoldDB" id="A0A6A6CQ54"/>
<evidence type="ECO:0000313" key="1">
    <source>
        <dbReference type="EMBL" id="KAF2167596.1"/>
    </source>
</evidence>
<dbReference type="GeneID" id="54565900"/>
<dbReference type="RefSeq" id="XP_033668485.1">
    <property type="nucleotide sequence ID" value="XM_033812628.1"/>
</dbReference>
<keyword evidence="2" id="KW-1185">Reference proteome</keyword>
<dbReference type="Proteomes" id="UP000799537">
    <property type="component" value="Unassembled WGS sequence"/>
</dbReference>
<protein>
    <submittedName>
        <fullName evidence="1">Uncharacterized protein</fullName>
    </submittedName>
</protein>
<dbReference type="EMBL" id="ML993593">
    <property type="protein sequence ID" value="KAF2167596.1"/>
    <property type="molecule type" value="Genomic_DNA"/>
</dbReference>